<dbReference type="InParanoid" id="Q8T1W0"/>
<dbReference type="SUPFAM" id="SSF50911">
    <property type="entry name" value="Mannose 6-phosphate receptor domain"/>
    <property type="match status" value="1"/>
</dbReference>
<dbReference type="AlphaFoldDB" id="Q8T1W0"/>
<name>Q8T1W0_DICDI</name>
<dbReference type="InterPro" id="IPR009011">
    <property type="entry name" value="Man6P_isomerase_rcpt-bd_dom_sf"/>
</dbReference>
<feature type="signal peptide" evidence="5">
    <location>
        <begin position="1"/>
        <end position="23"/>
    </location>
</feature>
<organism evidence="7 8">
    <name type="scientific">Dictyostelium discoideum</name>
    <name type="common">Social amoeba</name>
    <dbReference type="NCBI Taxonomy" id="44689"/>
    <lineage>
        <taxon>Eukaryota</taxon>
        <taxon>Amoebozoa</taxon>
        <taxon>Evosea</taxon>
        <taxon>Eumycetozoa</taxon>
        <taxon>Dictyostelia</taxon>
        <taxon>Dictyosteliales</taxon>
        <taxon>Dictyosteliaceae</taxon>
        <taxon>Dictyostelium</taxon>
    </lineage>
</organism>
<keyword evidence="8" id="KW-1185">Reference proteome</keyword>
<dbReference type="InterPro" id="IPR057709">
    <property type="entry name" value="DUF7949"/>
</dbReference>
<dbReference type="InterPro" id="IPR044865">
    <property type="entry name" value="MRH_dom"/>
</dbReference>
<dbReference type="PROSITE" id="PS51914">
    <property type="entry name" value="MRH"/>
    <property type="match status" value="1"/>
</dbReference>
<evidence type="ECO:0000256" key="1">
    <source>
        <dbReference type="ARBA" id="ARBA00022729"/>
    </source>
</evidence>
<evidence type="ECO:0000259" key="6">
    <source>
        <dbReference type="PROSITE" id="PS51914"/>
    </source>
</evidence>
<dbReference type="Proteomes" id="UP000002195">
    <property type="component" value="Unassembled WGS sequence"/>
</dbReference>
<dbReference type="KEGG" id="ddi:DDB_G0277603"/>
<keyword evidence="2" id="KW-1015">Disulfide bond</keyword>
<dbReference type="HOGENOM" id="CLU_344981_0_0_1"/>
<dbReference type="Gene3D" id="2.70.130.10">
    <property type="entry name" value="Mannose-6-phosphate receptor binding domain"/>
    <property type="match status" value="1"/>
</dbReference>
<feature type="domain" description="MRH" evidence="6">
    <location>
        <begin position="23"/>
        <end position="158"/>
    </location>
</feature>
<keyword evidence="4" id="KW-1133">Transmembrane helix</keyword>
<protein>
    <recommendedName>
        <fullName evidence="6">MRH domain-containing protein</fullName>
    </recommendedName>
</protein>
<dbReference type="VEuPathDB" id="AmoebaDB:DDB_G0277603"/>
<evidence type="ECO:0000256" key="5">
    <source>
        <dbReference type="SAM" id="SignalP"/>
    </source>
</evidence>
<proteinExistence type="predicted"/>
<comment type="caution">
    <text evidence="7">The sequence shown here is derived from an EMBL/GenBank/DDBJ whole genome shotgun (WGS) entry which is preliminary data.</text>
</comment>
<feature type="chain" id="PRO_5004313834" description="MRH domain-containing protein" evidence="5">
    <location>
        <begin position="24"/>
        <end position="909"/>
    </location>
</feature>
<evidence type="ECO:0000256" key="4">
    <source>
        <dbReference type="SAM" id="Phobius"/>
    </source>
</evidence>
<feature type="region of interest" description="Disordered" evidence="3">
    <location>
        <begin position="576"/>
        <end position="607"/>
    </location>
</feature>
<dbReference type="RefSeq" id="XP_642572.1">
    <property type="nucleotide sequence ID" value="XM_637480.1"/>
</dbReference>
<dbReference type="PhylomeDB" id="Q8T1W0"/>
<dbReference type="InterPro" id="IPR054484">
    <property type="entry name" value="ComC_SSD"/>
</dbReference>
<dbReference type="dictyBase" id="DDB_G0277603"/>
<keyword evidence="4" id="KW-0812">Transmembrane</keyword>
<keyword evidence="1 5" id="KW-0732">Signal</keyword>
<feature type="transmembrane region" description="Helical" evidence="4">
    <location>
        <begin position="867"/>
        <end position="889"/>
    </location>
</feature>
<dbReference type="EMBL" id="AAFI02000020">
    <property type="protein sequence ID" value="EAL68619.1"/>
    <property type="molecule type" value="Genomic_DNA"/>
</dbReference>
<dbReference type="PANTHER" id="PTHR31378:SF29">
    <property type="entry name" value="EGF-LIKE DOMAIN-CONTAINING PROTEIN-RELATED"/>
    <property type="match status" value="1"/>
</dbReference>
<dbReference type="Pfam" id="PF22933">
    <property type="entry name" value="ComC_SSD"/>
    <property type="match status" value="1"/>
</dbReference>
<keyword evidence="4" id="KW-0472">Membrane</keyword>
<dbReference type="PANTHER" id="PTHR31378">
    <property type="entry name" value="EGF-LIKE DOMAIN-CONTAINING PROTEIN-RELATED-RELATED"/>
    <property type="match status" value="1"/>
</dbReference>
<dbReference type="GeneID" id="8621135"/>
<evidence type="ECO:0000313" key="7">
    <source>
        <dbReference type="EMBL" id="EAL68619.1"/>
    </source>
</evidence>
<sequence length="909" mass="99534">MGTFKKLFLIFFLIIINILYCYCGCEFSSIGENKKYNFTPAFPGEYISTSDGTNTVFLNLCTTNQISKCPTTSACIKDSSKNTDIGQQVGPAIFLPKGILLTYKSQAYPECVGLGGVVSTNFTIECNSTDNSFTLDKIQQFSICSYSIKFLTKLACVCPGDCSSHGICNTNTIKCECNSYASGSSCNELKMIISTISSTTIYGGDVMISGDFSNLPLEIKNNLKIKINWDDCKNVININNNTIQCTADKGYNGNGIEVEFSSGPLSTVIPVNFKYIEIPCPFNCSYPNGVCNKILGTCTCNHSWINGTGCELIKIKTHSIEPTTINGGITNIIGDFTMIINNGTTTFLPNNLIIKIGDDDDDDSSLCQDIKILNDTNLQCTVLPGKQGKKNLTISSGLSMDFNYQLFEYFNKTCLFNCSYPHGDCDLFTSYCSCDSQTNGTGCENSKLVIESIDPTDEPGGLTNVVGFFGIPTSNFSIKIGDLLCNNLLIINQSLIQCVVPPGKGFKNVFISDRDLSFNGELMFRYFQPIVTNAPKQCTNCGALNQGYCASQGCICHPPWMGVDCQSQYIIIPQPPKNSTSPSVEIPTFSKPNSTNGGGGSTTSTDIDENENIEKNVFKSLIAIIKLSELDFQSNEIKSFTFSEWIYKELTPSKYQYNTTIKVPTTNDGGGGVSPSSSSSSLNESETNISVTLEWFESLTNITFANENLIMNPSSIKYTIEISKYKFSSKLNQLQLVMMAELSSNKTKDLCSNNEFGETSSGDNSNYIKIQVDNHSLYGRFIKRAIIDSVPRAIGNVQLDETMRPLKNASSSQSYIGIVVPYFEKSIIIDPDFSVLIDSSKLESNSNSNSICLIQDQLISGLTKSQIAGIIIGSIAFLCSITAMVIYSIHKSNKDKSLFSKITLRNLNK</sequence>
<dbReference type="SMR" id="Q8T1W0"/>
<evidence type="ECO:0000256" key="3">
    <source>
        <dbReference type="SAM" id="MobiDB-lite"/>
    </source>
</evidence>
<evidence type="ECO:0000313" key="8">
    <source>
        <dbReference type="Proteomes" id="UP000002195"/>
    </source>
</evidence>
<gene>
    <name evidence="7" type="ORF">DDB_G0277603</name>
</gene>
<evidence type="ECO:0000256" key="2">
    <source>
        <dbReference type="ARBA" id="ARBA00023157"/>
    </source>
</evidence>
<dbReference type="PaxDb" id="44689-DDB0169326"/>
<accession>Q54ZC5</accession>
<reference evidence="7 8" key="1">
    <citation type="journal article" date="2005" name="Nature">
        <title>The genome of the social amoeba Dictyostelium discoideum.</title>
        <authorList>
            <consortium name="The Dictyostelium discoideum Sequencing Consortium"/>
            <person name="Eichinger L."/>
            <person name="Pachebat J.A."/>
            <person name="Glockner G."/>
            <person name="Rajandream M.A."/>
            <person name="Sucgang R."/>
            <person name="Berriman M."/>
            <person name="Song J."/>
            <person name="Olsen R."/>
            <person name="Szafranski K."/>
            <person name="Xu Q."/>
            <person name="Tunggal B."/>
            <person name="Kummerfeld S."/>
            <person name="Madera M."/>
            <person name="Konfortov B.A."/>
            <person name="Rivero F."/>
            <person name="Bankier A.T."/>
            <person name="Lehmann R."/>
            <person name="Hamlin N."/>
            <person name="Davies R."/>
            <person name="Gaudet P."/>
            <person name="Fey P."/>
            <person name="Pilcher K."/>
            <person name="Chen G."/>
            <person name="Saunders D."/>
            <person name="Sodergren E."/>
            <person name="Davis P."/>
            <person name="Kerhornou A."/>
            <person name="Nie X."/>
            <person name="Hall N."/>
            <person name="Anjard C."/>
            <person name="Hemphill L."/>
            <person name="Bason N."/>
            <person name="Farbrother P."/>
            <person name="Desany B."/>
            <person name="Just E."/>
            <person name="Morio T."/>
            <person name="Rost R."/>
            <person name="Churcher C."/>
            <person name="Cooper J."/>
            <person name="Haydock S."/>
            <person name="van Driessche N."/>
            <person name="Cronin A."/>
            <person name="Goodhead I."/>
            <person name="Muzny D."/>
            <person name="Mourier T."/>
            <person name="Pain A."/>
            <person name="Lu M."/>
            <person name="Harper D."/>
            <person name="Lindsay R."/>
            <person name="Hauser H."/>
            <person name="James K."/>
            <person name="Quiles M."/>
            <person name="Madan Babu M."/>
            <person name="Saito T."/>
            <person name="Buchrieser C."/>
            <person name="Wardroper A."/>
            <person name="Felder M."/>
            <person name="Thangavelu M."/>
            <person name="Johnson D."/>
            <person name="Knights A."/>
            <person name="Loulseged H."/>
            <person name="Mungall K."/>
            <person name="Oliver K."/>
            <person name="Price C."/>
            <person name="Quail M.A."/>
            <person name="Urushihara H."/>
            <person name="Hernandez J."/>
            <person name="Rabbinowitsch E."/>
            <person name="Steffen D."/>
            <person name="Sanders M."/>
            <person name="Ma J."/>
            <person name="Kohara Y."/>
            <person name="Sharp S."/>
            <person name="Simmonds M."/>
            <person name="Spiegler S."/>
            <person name="Tivey A."/>
            <person name="Sugano S."/>
            <person name="White B."/>
            <person name="Walker D."/>
            <person name="Woodward J."/>
            <person name="Winckler T."/>
            <person name="Tanaka Y."/>
            <person name="Shaulsky G."/>
            <person name="Schleicher M."/>
            <person name="Weinstock G."/>
            <person name="Rosenthal A."/>
            <person name="Cox E.C."/>
            <person name="Chisholm R.L."/>
            <person name="Gibbs R."/>
            <person name="Loomis W.F."/>
            <person name="Platzer M."/>
            <person name="Kay R.R."/>
            <person name="Williams J."/>
            <person name="Dear P.H."/>
            <person name="Noegel A.A."/>
            <person name="Barrell B."/>
            <person name="Kuspa A."/>
        </authorList>
    </citation>
    <scope>NUCLEOTIDE SEQUENCE [LARGE SCALE GENOMIC DNA]</scope>
    <source>
        <strain evidence="7 8">AX4</strain>
    </source>
</reference>
<accession>Q8T1W0</accession>
<dbReference type="Pfam" id="PF25820">
    <property type="entry name" value="DUF7949"/>
    <property type="match status" value="1"/>
</dbReference>